<dbReference type="AlphaFoldDB" id="A0A1B7LG57"/>
<gene>
    <name evidence="1" type="ORF">A6M21_07750</name>
</gene>
<dbReference type="RefSeq" id="WP_066667414.1">
    <property type="nucleotide sequence ID" value="NZ_LYVF01000099.1"/>
</dbReference>
<comment type="caution">
    <text evidence="1">The sequence shown here is derived from an EMBL/GenBank/DDBJ whole genome shotgun (WGS) entry which is preliminary data.</text>
</comment>
<protein>
    <submittedName>
        <fullName evidence="1">Uncharacterized protein</fullName>
    </submittedName>
</protein>
<sequence length="131" mass="15022">MKIVFHSDAERRAWELFLEAHRKWYKNHGDELTDMVDFMGEVEDKAVVDLARNMVINPEKIQTDNGIMLDELFSDEEADALVGKKVMDAVNDEKASVVGFGGGYIEVEYEDGCLDRINKSEFQEAFINDLR</sequence>
<evidence type="ECO:0000313" key="1">
    <source>
        <dbReference type="EMBL" id="OAT83722.1"/>
    </source>
</evidence>
<keyword evidence="2" id="KW-1185">Reference proteome</keyword>
<evidence type="ECO:0000313" key="2">
    <source>
        <dbReference type="Proteomes" id="UP000078532"/>
    </source>
</evidence>
<reference evidence="1 2" key="1">
    <citation type="submission" date="2016-04" db="EMBL/GenBank/DDBJ databases">
        <authorList>
            <person name="Evans L.H."/>
            <person name="Alamgir A."/>
            <person name="Owens N."/>
            <person name="Weber N.D."/>
            <person name="Virtaneva K."/>
            <person name="Barbian K."/>
            <person name="Babar A."/>
            <person name="Rosenke K."/>
        </authorList>
    </citation>
    <scope>NUCLEOTIDE SEQUENCE [LARGE SCALE GENOMIC DNA]</scope>
    <source>
        <strain evidence="1 2">LMa1</strain>
    </source>
</reference>
<dbReference type="OrthoDB" id="1806898at2"/>
<accession>A0A1B7LG57</accession>
<dbReference type="Proteomes" id="UP000078532">
    <property type="component" value="Unassembled WGS sequence"/>
</dbReference>
<proteinExistence type="predicted"/>
<dbReference type="EMBL" id="LYVF01000099">
    <property type="protein sequence ID" value="OAT83722.1"/>
    <property type="molecule type" value="Genomic_DNA"/>
</dbReference>
<name>A0A1B7LG57_9FIRM</name>
<organism evidence="1 2">
    <name type="scientific">Desulfotomaculum copahuensis</name>
    <dbReference type="NCBI Taxonomy" id="1838280"/>
    <lineage>
        <taxon>Bacteria</taxon>
        <taxon>Bacillati</taxon>
        <taxon>Bacillota</taxon>
        <taxon>Clostridia</taxon>
        <taxon>Eubacteriales</taxon>
        <taxon>Desulfotomaculaceae</taxon>
        <taxon>Desulfotomaculum</taxon>
    </lineage>
</organism>